<dbReference type="OrthoDB" id="396512at2"/>
<dbReference type="InterPro" id="IPR001173">
    <property type="entry name" value="Glyco_trans_2-like"/>
</dbReference>
<dbReference type="InterPro" id="IPR029044">
    <property type="entry name" value="Nucleotide-diphossugar_trans"/>
</dbReference>
<keyword evidence="3" id="KW-1185">Reference proteome</keyword>
<organism evidence="2 3">
    <name type="scientific">Formosa sediminum</name>
    <dbReference type="NCBI Taxonomy" id="2594004"/>
    <lineage>
        <taxon>Bacteria</taxon>
        <taxon>Pseudomonadati</taxon>
        <taxon>Bacteroidota</taxon>
        <taxon>Flavobacteriia</taxon>
        <taxon>Flavobacteriales</taxon>
        <taxon>Flavobacteriaceae</taxon>
        <taxon>Formosa</taxon>
    </lineage>
</organism>
<dbReference type="Pfam" id="PF00535">
    <property type="entry name" value="Glycos_transf_2"/>
    <property type="match status" value="1"/>
</dbReference>
<dbReference type="Gene3D" id="3.90.550.10">
    <property type="entry name" value="Spore Coat Polysaccharide Biosynthesis Protein SpsA, Chain A"/>
    <property type="match status" value="1"/>
</dbReference>
<dbReference type="Proteomes" id="UP000319209">
    <property type="component" value="Chromosome"/>
</dbReference>
<dbReference type="KEGG" id="fop:FNB79_05925"/>
<sequence length="340" mass="39307">MKLSIIIPVYNAENFVGQCLESILNQNIDPSEFEIIAVDDGSIDGSVSVLQTYEKNNDNILVVLQKNQGVGAARNKGMELAKGKYLYFLDSDDYLASNVLLPILEYAQTNNLQIVTFQSITTKKRNLYTSSLAGKHTTKVQSGPNYIGAIGYRNEVWWYIVERNFVKELGLKFILGRWMEDAIFTTQLFLAAQRMSKLQIDAHRYVTVKNSVMTNKKPEHYIKVICDLSHAAEVFNDFIYRVKETETGHKHDLCKKRLEERQQSLVFFMMIRMLKSRISFKEVKTIINHLNIIGAYPLTNFGRVENRELSYGVLKHLFNIKCLYYKIFICCNPILKHIYK</sequence>
<evidence type="ECO:0000313" key="3">
    <source>
        <dbReference type="Proteomes" id="UP000319209"/>
    </source>
</evidence>
<dbReference type="PANTHER" id="PTHR22916">
    <property type="entry name" value="GLYCOSYLTRANSFERASE"/>
    <property type="match status" value="1"/>
</dbReference>
<dbReference type="AlphaFoldDB" id="A0A516GPS2"/>
<reference evidence="2 3" key="1">
    <citation type="submission" date="2019-07" db="EMBL/GenBank/DDBJ databases">
        <title>Genome sequencing for Formosa sp. PS13.</title>
        <authorList>
            <person name="Park S.-J."/>
        </authorList>
    </citation>
    <scope>NUCLEOTIDE SEQUENCE [LARGE SCALE GENOMIC DNA]</scope>
    <source>
        <strain evidence="2 3">PS13</strain>
    </source>
</reference>
<protein>
    <submittedName>
        <fullName evidence="2">Glycosyltransferase</fullName>
    </submittedName>
</protein>
<dbReference type="RefSeq" id="WP_143380437.1">
    <property type="nucleotide sequence ID" value="NZ_CP041637.1"/>
</dbReference>
<accession>A0A516GPS2</accession>
<dbReference type="PANTHER" id="PTHR22916:SF3">
    <property type="entry name" value="UDP-GLCNAC:BETAGAL BETA-1,3-N-ACETYLGLUCOSAMINYLTRANSFERASE-LIKE PROTEIN 1"/>
    <property type="match status" value="1"/>
</dbReference>
<dbReference type="EMBL" id="CP041637">
    <property type="protein sequence ID" value="QDO93534.1"/>
    <property type="molecule type" value="Genomic_DNA"/>
</dbReference>
<name>A0A516GPS2_9FLAO</name>
<proteinExistence type="predicted"/>
<evidence type="ECO:0000313" key="2">
    <source>
        <dbReference type="EMBL" id="QDO93534.1"/>
    </source>
</evidence>
<dbReference type="GO" id="GO:0016758">
    <property type="term" value="F:hexosyltransferase activity"/>
    <property type="evidence" value="ECO:0007669"/>
    <property type="project" value="UniProtKB-ARBA"/>
</dbReference>
<evidence type="ECO:0000259" key="1">
    <source>
        <dbReference type="Pfam" id="PF00535"/>
    </source>
</evidence>
<keyword evidence="2" id="KW-0808">Transferase</keyword>
<gene>
    <name evidence="2" type="ORF">FNB79_05925</name>
</gene>
<dbReference type="CDD" id="cd00761">
    <property type="entry name" value="Glyco_tranf_GTA_type"/>
    <property type="match status" value="1"/>
</dbReference>
<feature type="domain" description="Glycosyltransferase 2-like" evidence="1">
    <location>
        <begin position="4"/>
        <end position="123"/>
    </location>
</feature>
<dbReference type="SUPFAM" id="SSF53448">
    <property type="entry name" value="Nucleotide-diphospho-sugar transferases"/>
    <property type="match status" value="1"/>
</dbReference>